<dbReference type="GO" id="GO:0004356">
    <property type="term" value="F:glutamine synthetase activity"/>
    <property type="evidence" value="ECO:0007669"/>
    <property type="project" value="InterPro"/>
</dbReference>
<dbReference type="Proteomes" id="UP001174909">
    <property type="component" value="Unassembled WGS sequence"/>
</dbReference>
<sequence>MQLHCLALYGWWKGELSDFSQHVQSSQFRYHSFPWSLDWTVSDRYFFLPTDKTLATYIWIDATGQNVICKTRTLSCHPSSVSDLPQWCFGGSRLYEYNTF</sequence>
<organism evidence="1 2">
    <name type="scientific">Geodia barretti</name>
    <name type="common">Barrett's horny sponge</name>
    <dbReference type="NCBI Taxonomy" id="519541"/>
    <lineage>
        <taxon>Eukaryota</taxon>
        <taxon>Metazoa</taxon>
        <taxon>Porifera</taxon>
        <taxon>Demospongiae</taxon>
        <taxon>Heteroscleromorpha</taxon>
        <taxon>Tetractinellida</taxon>
        <taxon>Astrophorina</taxon>
        <taxon>Geodiidae</taxon>
        <taxon>Geodia</taxon>
    </lineage>
</organism>
<reference evidence="1" key="1">
    <citation type="submission" date="2023-03" db="EMBL/GenBank/DDBJ databases">
        <authorList>
            <person name="Steffen K."/>
            <person name="Cardenas P."/>
        </authorList>
    </citation>
    <scope>NUCLEOTIDE SEQUENCE</scope>
</reference>
<proteinExistence type="predicted"/>
<dbReference type="Gene3D" id="3.10.20.70">
    <property type="entry name" value="Glutamine synthetase, N-terminal domain"/>
    <property type="match status" value="1"/>
</dbReference>
<dbReference type="InterPro" id="IPR036651">
    <property type="entry name" value="Gln_synt_N_sf"/>
</dbReference>
<keyword evidence="2" id="KW-1185">Reference proteome</keyword>
<name>A0AA35U3T9_GEOBA</name>
<dbReference type="EMBL" id="CASHTH010004507">
    <property type="protein sequence ID" value="CAI8058341.1"/>
    <property type="molecule type" value="Genomic_DNA"/>
</dbReference>
<protein>
    <submittedName>
        <fullName evidence="1">Glutamine synthetase 1, mitochondrial</fullName>
    </submittedName>
</protein>
<evidence type="ECO:0000313" key="2">
    <source>
        <dbReference type="Proteomes" id="UP001174909"/>
    </source>
</evidence>
<gene>
    <name evidence="1" type="ORF">GBAR_LOCUS31718</name>
</gene>
<dbReference type="GO" id="GO:0006542">
    <property type="term" value="P:glutamine biosynthetic process"/>
    <property type="evidence" value="ECO:0007669"/>
    <property type="project" value="InterPro"/>
</dbReference>
<dbReference type="AlphaFoldDB" id="A0AA35U3T9"/>
<evidence type="ECO:0000313" key="1">
    <source>
        <dbReference type="EMBL" id="CAI8058341.1"/>
    </source>
</evidence>
<comment type="caution">
    <text evidence="1">The sequence shown here is derived from an EMBL/GenBank/DDBJ whole genome shotgun (WGS) entry which is preliminary data.</text>
</comment>
<accession>A0AA35U3T9</accession>